<dbReference type="WBParaSite" id="GPUH_0000396501-mRNA-1">
    <property type="protein sequence ID" value="GPUH_0000396501-mRNA-1"/>
    <property type="gene ID" value="GPUH_0000396501"/>
</dbReference>
<sequence>MCYNENECNPETGECECVGFTGEHCDEPCPRGTFGKGCAEKCDCEQEAYCHPTNGTCICPEGFKGEHCDQKICPFDRFGLHCEKECACNVNNTKLLVPSLNS</sequence>
<name>A0A183D5G7_9BILA</name>
<reference evidence="6" key="1">
    <citation type="submission" date="2016-06" db="UniProtKB">
        <authorList>
            <consortium name="WormBaseParasite"/>
        </authorList>
    </citation>
    <scope>IDENTIFICATION</scope>
</reference>
<dbReference type="Gene3D" id="2.170.300.10">
    <property type="entry name" value="Tie2 ligand-binding domain superfamily"/>
    <property type="match status" value="1"/>
</dbReference>
<protein>
    <submittedName>
        <fullName evidence="6">EGF-like domain-containing protein</fullName>
    </submittedName>
</protein>
<gene>
    <name evidence="4" type="ORF">GPUH_LOCUS3958</name>
</gene>
<evidence type="ECO:0000313" key="5">
    <source>
        <dbReference type="Proteomes" id="UP000271098"/>
    </source>
</evidence>
<evidence type="ECO:0000256" key="1">
    <source>
        <dbReference type="ARBA" id="ARBA00022536"/>
    </source>
</evidence>
<dbReference type="Pfam" id="PF00053">
    <property type="entry name" value="EGF_laminin"/>
    <property type="match status" value="1"/>
</dbReference>
<keyword evidence="5" id="KW-1185">Reference proteome</keyword>
<dbReference type="PANTHER" id="PTHR24043:SF8">
    <property type="entry name" value="EGF-LIKE DOMAIN-CONTAINING PROTEIN"/>
    <property type="match status" value="1"/>
</dbReference>
<accession>A0A183D5G7</accession>
<keyword evidence="1" id="KW-0245">EGF-like domain</keyword>
<dbReference type="InterPro" id="IPR002049">
    <property type="entry name" value="LE_dom"/>
</dbReference>
<dbReference type="AlphaFoldDB" id="A0A183D5G7"/>
<dbReference type="OrthoDB" id="18487at2759"/>
<feature type="domain" description="EGF-like" evidence="2 3">
    <location>
        <begin position="57"/>
        <end position="68"/>
    </location>
</feature>
<dbReference type="EMBL" id="UYRT01007126">
    <property type="protein sequence ID" value="VDK41658.1"/>
    <property type="molecule type" value="Genomic_DNA"/>
</dbReference>
<organism evidence="6">
    <name type="scientific">Gongylonema pulchrum</name>
    <dbReference type="NCBI Taxonomy" id="637853"/>
    <lineage>
        <taxon>Eukaryota</taxon>
        <taxon>Metazoa</taxon>
        <taxon>Ecdysozoa</taxon>
        <taxon>Nematoda</taxon>
        <taxon>Chromadorea</taxon>
        <taxon>Rhabditida</taxon>
        <taxon>Spirurina</taxon>
        <taxon>Spiruromorpha</taxon>
        <taxon>Spiruroidea</taxon>
        <taxon>Gongylonematidae</taxon>
        <taxon>Gongylonema</taxon>
    </lineage>
</organism>
<dbReference type="InterPro" id="IPR000742">
    <property type="entry name" value="EGF"/>
</dbReference>
<evidence type="ECO:0000259" key="2">
    <source>
        <dbReference type="PROSITE" id="PS00022"/>
    </source>
</evidence>
<dbReference type="PROSITE" id="PS01186">
    <property type="entry name" value="EGF_2"/>
    <property type="match status" value="1"/>
</dbReference>
<dbReference type="GO" id="GO:0005044">
    <property type="term" value="F:scavenger receptor activity"/>
    <property type="evidence" value="ECO:0007669"/>
    <property type="project" value="InterPro"/>
</dbReference>
<dbReference type="PANTHER" id="PTHR24043">
    <property type="entry name" value="SCAVENGER RECEPTOR CLASS F"/>
    <property type="match status" value="1"/>
</dbReference>
<dbReference type="PROSITE" id="PS00022">
    <property type="entry name" value="EGF_1"/>
    <property type="match status" value="1"/>
</dbReference>
<evidence type="ECO:0000313" key="4">
    <source>
        <dbReference type="EMBL" id="VDK41658.1"/>
    </source>
</evidence>
<dbReference type="Proteomes" id="UP000271098">
    <property type="component" value="Unassembled WGS sequence"/>
</dbReference>
<evidence type="ECO:0000313" key="6">
    <source>
        <dbReference type="WBParaSite" id="GPUH_0000396501-mRNA-1"/>
    </source>
</evidence>
<reference evidence="4 5" key="2">
    <citation type="submission" date="2018-11" db="EMBL/GenBank/DDBJ databases">
        <authorList>
            <consortium name="Pathogen Informatics"/>
        </authorList>
    </citation>
    <scope>NUCLEOTIDE SEQUENCE [LARGE SCALE GENOMIC DNA]</scope>
</reference>
<evidence type="ECO:0000259" key="3">
    <source>
        <dbReference type="PROSITE" id="PS01186"/>
    </source>
</evidence>
<proteinExistence type="predicted"/>
<dbReference type="InterPro" id="IPR042635">
    <property type="entry name" value="MEGF10/SREC1/2-like"/>
</dbReference>